<evidence type="ECO:0000256" key="3">
    <source>
        <dbReference type="ARBA" id="ARBA00023163"/>
    </source>
</evidence>
<dbReference type="GO" id="GO:0006357">
    <property type="term" value="P:regulation of transcription by RNA polymerase II"/>
    <property type="evidence" value="ECO:0007669"/>
    <property type="project" value="InterPro"/>
</dbReference>
<keyword evidence="1" id="KW-0805">Transcription regulation</keyword>
<evidence type="ECO:0008006" key="12">
    <source>
        <dbReference type="Google" id="ProtNLM"/>
    </source>
</evidence>
<dbReference type="Gene3D" id="1.10.150.60">
    <property type="entry name" value="ARID DNA-binding domain"/>
    <property type="match status" value="1"/>
</dbReference>
<feature type="domain" description="SHSP" evidence="8">
    <location>
        <begin position="415"/>
        <end position="516"/>
    </location>
</feature>
<evidence type="ECO:0000259" key="8">
    <source>
        <dbReference type="PROSITE" id="PS01031"/>
    </source>
</evidence>
<dbReference type="PROSITE" id="PS01031">
    <property type="entry name" value="SHSP"/>
    <property type="match status" value="1"/>
</dbReference>
<dbReference type="Gene3D" id="2.60.40.790">
    <property type="match status" value="1"/>
</dbReference>
<keyword evidence="4" id="KW-0539">Nucleus</keyword>
<evidence type="ECO:0000256" key="1">
    <source>
        <dbReference type="ARBA" id="ARBA00023015"/>
    </source>
</evidence>
<dbReference type="InterPro" id="IPR002068">
    <property type="entry name" value="A-crystallin/Hsp20_dom"/>
</dbReference>
<dbReference type="SMART" id="SM00501">
    <property type="entry name" value="BRIGHT"/>
    <property type="match status" value="1"/>
</dbReference>
<evidence type="ECO:0000259" key="9">
    <source>
        <dbReference type="PROSITE" id="PS51011"/>
    </source>
</evidence>
<dbReference type="InterPro" id="IPR036431">
    <property type="entry name" value="ARID_dom_sf"/>
</dbReference>
<dbReference type="Proteomes" id="UP001371456">
    <property type="component" value="Unassembled WGS sequence"/>
</dbReference>
<keyword evidence="3" id="KW-0804">Transcription</keyword>
<keyword evidence="11" id="KW-1185">Reference proteome</keyword>
<evidence type="ECO:0000256" key="2">
    <source>
        <dbReference type="ARBA" id="ARBA00023125"/>
    </source>
</evidence>
<dbReference type="CDD" id="cd06464">
    <property type="entry name" value="ACD_sHsps-like"/>
    <property type="match status" value="1"/>
</dbReference>
<dbReference type="PANTHER" id="PTHR15348:SF22">
    <property type="entry name" value="ARID DOMAIN-CONTAINING PROTEIN"/>
    <property type="match status" value="1"/>
</dbReference>
<comment type="caution">
    <text evidence="10">The sequence shown here is derived from an EMBL/GenBank/DDBJ whole genome shotgun (WGS) entry which is preliminary data.</text>
</comment>
<feature type="domain" description="ARID" evidence="9">
    <location>
        <begin position="189"/>
        <end position="280"/>
    </location>
</feature>
<evidence type="ECO:0000256" key="6">
    <source>
        <dbReference type="RuleBase" id="RU003616"/>
    </source>
</evidence>
<dbReference type="GO" id="GO:0003677">
    <property type="term" value="F:DNA binding"/>
    <property type="evidence" value="ECO:0007669"/>
    <property type="project" value="UniProtKB-KW"/>
</dbReference>
<evidence type="ECO:0000313" key="11">
    <source>
        <dbReference type="Proteomes" id="UP001371456"/>
    </source>
</evidence>
<dbReference type="FunFam" id="2.60.40.790:FF:000014">
    <property type="entry name" value="AT-rich interactive domain-containing protein 3"/>
    <property type="match status" value="1"/>
</dbReference>
<dbReference type="Pfam" id="PF00011">
    <property type="entry name" value="HSP20"/>
    <property type="match status" value="1"/>
</dbReference>
<gene>
    <name evidence="10" type="ORF">RDI58_028245</name>
</gene>
<feature type="region of interest" description="Disordered" evidence="7">
    <location>
        <begin position="1"/>
        <end position="89"/>
    </location>
</feature>
<comment type="similarity">
    <text evidence="5 6">Belongs to the small heat shock protein (HSP20) family.</text>
</comment>
<dbReference type="Pfam" id="PF01388">
    <property type="entry name" value="ARID"/>
    <property type="match status" value="1"/>
</dbReference>
<dbReference type="PANTHER" id="PTHR15348">
    <property type="entry name" value="AT-RICH INTERACTIVE DOMAIN-CONTAINING PROTEIN ARID DOMAIN- CONTAINING PROTEIN DEAD RINGER PROTEIN B-CELL REGULATOR OF IGH TRANSCRIPTION BRIGHT"/>
    <property type="match status" value="1"/>
</dbReference>
<dbReference type="SUPFAM" id="SSF46774">
    <property type="entry name" value="ARID-like"/>
    <property type="match status" value="1"/>
</dbReference>
<feature type="compositionally biased region" description="Basic and acidic residues" evidence="7">
    <location>
        <begin position="40"/>
        <end position="63"/>
    </location>
</feature>
<dbReference type="InterPro" id="IPR008978">
    <property type="entry name" value="HSP20-like_chaperone"/>
</dbReference>
<keyword evidence="2" id="KW-0238">DNA-binding</keyword>
<name>A0AAN8XZB3_SOLBU</name>
<reference evidence="10 11" key="1">
    <citation type="submission" date="2024-02" db="EMBL/GenBank/DDBJ databases">
        <title>de novo genome assembly of Solanum bulbocastanum strain 11H21.</title>
        <authorList>
            <person name="Hosaka A.J."/>
        </authorList>
    </citation>
    <scope>NUCLEOTIDE SEQUENCE [LARGE SCALE GENOMIC DNA]</scope>
    <source>
        <tissue evidence="10">Young leaves</tissue>
    </source>
</reference>
<feature type="compositionally biased region" description="Polar residues" evidence="7">
    <location>
        <begin position="374"/>
        <end position="396"/>
    </location>
</feature>
<evidence type="ECO:0000256" key="7">
    <source>
        <dbReference type="SAM" id="MobiDB-lite"/>
    </source>
</evidence>
<proteinExistence type="inferred from homology"/>
<dbReference type="PROSITE" id="PS51011">
    <property type="entry name" value="ARID"/>
    <property type="match status" value="1"/>
</dbReference>
<dbReference type="InterPro" id="IPR045147">
    <property type="entry name" value="ARI3A/B/C"/>
</dbReference>
<evidence type="ECO:0000256" key="4">
    <source>
        <dbReference type="ARBA" id="ARBA00023242"/>
    </source>
</evidence>
<protein>
    <recommendedName>
        <fullName evidence="12">Transcription factor</fullName>
    </recommendedName>
</protein>
<dbReference type="SMART" id="SM01014">
    <property type="entry name" value="ARID"/>
    <property type="match status" value="1"/>
</dbReference>
<feature type="region of interest" description="Disordered" evidence="7">
    <location>
        <begin position="372"/>
        <end position="398"/>
    </location>
</feature>
<dbReference type="EMBL" id="JBANQN010000012">
    <property type="protein sequence ID" value="KAK6773007.1"/>
    <property type="molecule type" value="Genomic_DNA"/>
</dbReference>
<sequence length="516" mass="56869">MDKGDVEMLDAETNVPASDVLVSNESPVKYENGVKTGKSNAEDKTQDQSDSKGEDSKNARSDLSDQLNSKSQPEANVNVVLENKPPTVDAGMDDMVSGYVKAIDDELQNIEKMIYEVNQNGNDLMADRQEDSQMKTIPTNVTTDSFIGKTPEPASPTFPSTVNAGQHSEEASENICAMRADGEDDEGSPEDQAVFLGKLGTFYREKVMELKLPKFYGHPLNCLKLWRSVIRLGGYDRVTGFKLWRQVGDSFNPPKTCTTVSWTFRSFYEKLLLQYERHRTQNGELQLPIAPPPGSSGVDNEFNAPAGRIAVKDLVKCLKGCQIGPSYLNGSGYQISASERVVRDSAAHCRLGWQEQHLLGYGGVAEPIVKERSANNTPKRVKSLKTSGSLKHQGQNEVEHPMKAAETETSKLLDVQVVDVGPPADWVKINVRETNDSFEVYALVPGLLREEVRVQSDPAGRLVITGQPNQLDNLWGVTAFKKVVTLPARIDQLRTNAVVTLHGCLHVHVPFAQQNC</sequence>
<accession>A0AAN8XZB3</accession>
<evidence type="ECO:0000313" key="10">
    <source>
        <dbReference type="EMBL" id="KAK6773007.1"/>
    </source>
</evidence>
<dbReference type="FunFam" id="1.10.150.60:FF:000018">
    <property type="entry name" value="AT-rich interactive domain-containing protein 3"/>
    <property type="match status" value="1"/>
</dbReference>
<dbReference type="InterPro" id="IPR001606">
    <property type="entry name" value="ARID_dom"/>
</dbReference>
<dbReference type="AlphaFoldDB" id="A0AAN8XZB3"/>
<dbReference type="GO" id="GO:0005634">
    <property type="term" value="C:nucleus"/>
    <property type="evidence" value="ECO:0007669"/>
    <property type="project" value="TreeGrafter"/>
</dbReference>
<dbReference type="CDD" id="cd16100">
    <property type="entry name" value="ARID"/>
    <property type="match status" value="1"/>
</dbReference>
<dbReference type="SUPFAM" id="SSF49764">
    <property type="entry name" value="HSP20-like chaperones"/>
    <property type="match status" value="1"/>
</dbReference>
<organism evidence="10 11">
    <name type="scientific">Solanum bulbocastanum</name>
    <name type="common">Wild potato</name>
    <dbReference type="NCBI Taxonomy" id="147425"/>
    <lineage>
        <taxon>Eukaryota</taxon>
        <taxon>Viridiplantae</taxon>
        <taxon>Streptophyta</taxon>
        <taxon>Embryophyta</taxon>
        <taxon>Tracheophyta</taxon>
        <taxon>Spermatophyta</taxon>
        <taxon>Magnoliopsida</taxon>
        <taxon>eudicotyledons</taxon>
        <taxon>Gunneridae</taxon>
        <taxon>Pentapetalae</taxon>
        <taxon>asterids</taxon>
        <taxon>lamiids</taxon>
        <taxon>Solanales</taxon>
        <taxon>Solanaceae</taxon>
        <taxon>Solanoideae</taxon>
        <taxon>Solaneae</taxon>
        <taxon>Solanum</taxon>
    </lineage>
</organism>
<evidence type="ECO:0000256" key="5">
    <source>
        <dbReference type="PROSITE-ProRule" id="PRU00285"/>
    </source>
</evidence>
<feature type="compositionally biased region" description="Polar residues" evidence="7">
    <location>
        <begin position="64"/>
        <end position="75"/>
    </location>
</feature>